<dbReference type="InterPro" id="IPR036874">
    <property type="entry name" value="Carbonic_anhydrase_sf"/>
</dbReference>
<evidence type="ECO:0000256" key="5">
    <source>
        <dbReference type="ARBA" id="ARBA00023239"/>
    </source>
</evidence>
<dbReference type="InterPro" id="IPR045066">
    <property type="entry name" value="Beta_CA_cladeB"/>
</dbReference>
<comment type="caution">
    <text evidence="8">The sequence shown here is derived from an EMBL/GenBank/DDBJ whole genome shotgun (WGS) entry which is preliminary data.</text>
</comment>
<evidence type="ECO:0000256" key="4">
    <source>
        <dbReference type="ARBA" id="ARBA00022833"/>
    </source>
</evidence>
<dbReference type="Gene3D" id="3.30.70.20">
    <property type="match status" value="1"/>
</dbReference>
<dbReference type="SUPFAM" id="SSF54862">
    <property type="entry name" value="4Fe-4S ferredoxins"/>
    <property type="match status" value="1"/>
</dbReference>
<evidence type="ECO:0000256" key="3">
    <source>
        <dbReference type="ARBA" id="ARBA00022799"/>
    </source>
</evidence>
<evidence type="ECO:0000259" key="7">
    <source>
        <dbReference type="SMART" id="SM00849"/>
    </source>
</evidence>
<comment type="catalytic activity">
    <reaction evidence="6">
        <text>hydrogencarbonate + H(+) = CO2 + H2O</text>
        <dbReference type="Rhea" id="RHEA:10748"/>
        <dbReference type="ChEBI" id="CHEBI:15377"/>
        <dbReference type="ChEBI" id="CHEBI:15378"/>
        <dbReference type="ChEBI" id="CHEBI:16526"/>
        <dbReference type="ChEBI" id="CHEBI:17544"/>
        <dbReference type="EC" id="4.2.1.1"/>
    </reaction>
</comment>
<dbReference type="SMART" id="SM00947">
    <property type="entry name" value="Pro_CA"/>
    <property type="match status" value="1"/>
</dbReference>
<dbReference type="Pfam" id="PF13370">
    <property type="entry name" value="Fer4_13"/>
    <property type="match status" value="1"/>
</dbReference>
<dbReference type="SUPFAM" id="SSF56281">
    <property type="entry name" value="Metallo-hydrolase/oxidoreductase"/>
    <property type="match status" value="1"/>
</dbReference>
<proteinExistence type="inferred from homology"/>
<gene>
    <name evidence="8" type="primary">A01p005010.1_BraROA</name>
    <name evidence="8" type="ORF">IGI04_000420</name>
</gene>
<accession>A0ABQ7NPP2</accession>
<dbReference type="CDD" id="cd00884">
    <property type="entry name" value="beta_CA_cladeB"/>
    <property type="match status" value="1"/>
</dbReference>
<dbReference type="Gene3D" id="3.40.1050.10">
    <property type="entry name" value="Carbonic anhydrase"/>
    <property type="match status" value="1"/>
</dbReference>
<dbReference type="InterPro" id="IPR036866">
    <property type="entry name" value="RibonucZ/Hydroxyglut_hydro"/>
</dbReference>
<dbReference type="PANTHER" id="PTHR42773:SF1">
    <property type="entry name" value="METALLO-BETA-LACTAMASE FAMILY PROTEIN"/>
    <property type="match status" value="1"/>
</dbReference>
<dbReference type="InterPro" id="IPR015892">
    <property type="entry name" value="Carbonic_anhydrase_CS"/>
</dbReference>
<dbReference type="Gene3D" id="3.60.15.10">
    <property type="entry name" value="Ribonuclease Z/Hydroxyacylglutathione hydrolase-like"/>
    <property type="match status" value="1"/>
</dbReference>
<dbReference type="PANTHER" id="PTHR42773">
    <property type="entry name" value="METALLO-BETA-LACTAMASE-RELATED"/>
    <property type="match status" value="1"/>
</dbReference>
<dbReference type="SUPFAM" id="SSF53056">
    <property type="entry name" value="beta-carbonic anhydrase, cab"/>
    <property type="match status" value="1"/>
</dbReference>
<dbReference type="Pfam" id="PF00753">
    <property type="entry name" value="Lactamase_B"/>
    <property type="match status" value="1"/>
</dbReference>
<dbReference type="PROSITE" id="PS00704">
    <property type="entry name" value="PROK_CO2_ANHYDRASE_1"/>
    <property type="match status" value="1"/>
</dbReference>
<dbReference type="CDD" id="cd07727">
    <property type="entry name" value="YmaE-like_MBL-fold"/>
    <property type="match status" value="1"/>
</dbReference>
<dbReference type="InterPro" id="IPR001279">
    <property type="entry name" value="Metallo-B-lactamas"/>
</dbReference>
<keyword evidence="9" id="KW-1185">Reference proteome</keyword>
<comment type="similarity">
    <text evidence="1">Belongs to the beta-class carbonic anhydrase family.</text>
</comment>
<dbReference type="Pfam" id="PF00484">
    <property type="entry name" value="Pro_CA"/>
    <property type="match status" value="1"/>
</dbReference>
<dbReference type="Proteomes" id="UP000823674">
    <property type="component" value="Chromosome A01"/>
</dbReference>
<evidence type="ECO:0000256" key="2">
    <source>
        <dbReference type="ARBA" id="ARBA00012925"/>
    </source>
</evidence>
<evidence type="ECO:0000313" key="8">
    <source>
        <dbReference type="EMBL" id="KAG5412853.1"/>
    </source>
</evidence>
<keyword evidence="4" id="KW-0862">Zinc</keyword>
<dbReference type="SMART" id="SM00849">
    <property type="entry name" value="Lactamase_B"/>
    <property type="match status" value="1"/>
</dbReference>
<evidence type="ECO:0000256" key="6">
    <source>
        <dbReference type="ARBA" id="ARBA00048348"/>
    </source>
</evidence>
<feature type="domain" description="Metallo-beta-lactamase" evidence="7">
    <location>
        <begin position="157"/>
        <end position="315"/>
    </location>
</feature>
<dbReference type="InterPro" id="IPR001765">
    <property type="entry name" value="Carbonic_anhydrase"/>
</dbReference>
<name>A0ABQ7NPP2_BRACM</name>
<dbReference type="EC" id="4.2.1.1" evidence="2"/>
<protein>
    <recommendedName>
        <fullName evidence="2">carbonic anhydrase</fullName>
        <ecNumber evidence="2">4.2.1.1</ecNumber>
    </recommendedName>
</protein>
<sequence length="794" mass="89250">MACASSSVISSFLCHSRSKEPIFSSKVSSLVLTGRRAFGSIRAAQVSSYGNSRRRTQNVEGDIYVDSTCIDCDTCRWMVPEVFTRVDNMSAVIKQPTCKEERLNALQALLSCPTGSIRTETPPTDIGEAQETFPLALDKDKLPGVFHCGFHSKKSFGATSYLILHHEGNILVDSPRYIEKLAGKIEKMGGVRYMFLTHRDDVADHKKWADRFKCTRILHSEDVQPSTTDVELKLEGSGPWRLYEDVELIHTPGHTEGSVCLFHKPLKALFTGDHLTMYESGMNIIEMYNHCSLPLQLESVESLIKLDFNWVIPGHGRRVQFKDGEEKAKKLEALVQKHREKQLLTRHKKRLWFLRLCWSNAASTSTLSSLSQNECSSDALSLVVPDSNYGLMASSIFHDLSSSSTPLLNLQTQQSIFGYKDKVKDFEKTQLRIPVSFRKKGINLQMMASGKTPGLTQEANDCTHEATIDRENNTDVFDDMKQRFLAFKKLKYMDNLEHYKKLADAQAPKFLVIACADSRVCPSAVLGFQPGEAFTVRNIANLVPPYESGPTETKAALQFSVNTLEVENILVIGHSRCGGIQALMGMEEVDSRSFIHNWVIVGKKAKESTKAVASNLHFDHQCQHCEKTSINHSLERLLGYPWIEEKVRKGSLSLHGGYYDFVNCTFEKWTVDYEGSRGSGIAVKNRCVLKISFRNAIPLIERAEWRWLALLEGKKVNRVLETEGILGNQNREIEENRVLDCSENRVLETEGKAWGCLGNLALGLGVEENRVLGIEGMVLDLLGNRVLETEENRV</sequence>
<organism evidence="8 9">
    <name type="scientific">Brassica rapa subsp. trilocularis</name>
    <dbReference type="NCBI Taxonomy" id="1813537"/>
    <lineage>
        <taxon>Eukaryota</taxon>
        <taxon>Viridiplantae</taxon>
        <taxon>Streptophyta</taxon>
        <taxon>Embryophyta</taxon>
        <taxon>Tracheophyta</taxon>
        <taxon>Spermatophyta</taxon>
        <taxon>Magnoliopsida</taxon>
        <taxon>eudicotyledons</taxon>
        <taxon>Gunneridae</taxon>
        <taxon>Pentapetalae</taxon>
        <taxon>rosids</taxon>
        <taxon>malvids</taxon>
        <taxon>Brassicales</taxon>
        <taxon>Brassicaceae</taxon>
        <taxon>Brassiceae</taxon>
        <taxon>Brassica</taxon>
    </lineage>
</organism>
<evidence type="ECO:0000313" key="9">
    <source>
        <dbReference type="Proteomes" id="UP000823674"/>
    </source>
</evidence>
<evidence type="ECO:0000256" key="1">
    <source>
        <dbReference type="ARBA" id="ARBA00006217"/>
    </source>
</evidence>
<dbReference type="EMBL" id="JADBGQ010000001">
    <property type="protein sequence ID" value="KAG5412853.1"/>
    <property type="molecule type" value="Genomic_DNA"/>
</dbReference>
<keyword evidence="3" id="KW-0702">S-nitrosylation</keyword>
<reference evidence="8 9" key="1">
    <citation type="submission" date="2021-03" db="EMBL/GenBank/DDBJ databases">
        <authorList>
            <person name="King G.J."/>
            <person name="Bancroft I."/>
            <person name="Baten A."/>
            <person name="Bloomfield J."/>
            <person name="Borpatragohain P."/>
            <person name="He Z."/>
            <person name="Irish N."/>
            <person name="Irwin J."/>
            <person name="Liu K."/>
            <person name="Mauleon R.P."/>
            <person name="Moore J."/>
            <person name="Morris R."/>
            <person name="Ostergaard L."/>
            <person name="Wang B."/>
            <person name="Wells R."/>
        </authorList>
    </citation>
    <scope>NUCLEOTIDE SEQUENCE [LARGE SCALE GENOMIC DNA]</scope>
    <source>
        <strain evidence="8">R-o-18</strain>
        <tissue evidence="8">Leaf</tissue>
    </source>
</reference>
<keyword evidence="5" id="KW-0456">Lyase</keyword>